<organism evidence="1 2">
    <name type="scientific">Intestinimonas butyriciproducens</name>
    <dbReference type="NCBI Taxonomy" id="1297617"/>
    <lineage>
        <taxon>Bacteria</taxon>
        <taxon>Bacillati</taxon>
        <taxon>Bacillota</taxon>
        <taxon>Clostridia</taxon>
        <taxon>Eubacteriales</taxon>
        <taxon>Intestinimonas</taxon>
    </lineage>
</organism>
<evidence type="ECO:0000313" key="1">
    <source>
        <dbReference type="EMBL" id="ALP94618.1"/>
    </source>
</evidence>
<dbReference type="KEGG" id="ibu:IB211_02227c"/>
<keyword evidence="2" id="KW-1185">Reference proteome</keyword>
<name>A0A0S2W5J4_9FIRM</name>
<dbReference type="AlphaFoldDB" id="A0A0S2W5J4"/>
<proteinExistence type="predicted"/>
<dbReference type="Proteomes" id="UP000064844">
    <property type="component" value="Chromosome"/>
</dbReference>
<dbReference type="STRING" id="1297617.IB211_02227c"/>
<accession>A0A0S2W5J4</accession>
<dbReference type="EMBL" id="CP011307">
    <property type="protein sequence ID" value="ALP94618.1"/>
    <property type="molecule type" value="Genomic_DNA"/>
</dbReference>
<evidence type="ECO:0000313" key="2">
    <source>
        <dbReference type="Proteomes" id="UP000064844"/>
    </source>
</evidence>
<reference evidence="2" key="2">
    <citation type="submission" date="2015-04" db="EMBL/GenBank/DDBJ databases">
        <title>A butyrogenic pathway from the amino acid lysine in a human gut commensal.</title>
        <authorList>
            <person name="de Vos W.M."/>
            <person name="Bui N.T.P."/>
            <person name="Plugge C.M."/>
            <person name="Ritari J."/>
        </authorList>
    </citation>
    <scope>NUCLEOTIDE SEQUENCE [LARGE SCALE GENOMIC DNA]</scope>
    <source>
        <strain evidence="2">AF211</strain>
    </source>
</reference>
<sequence length="56" mass="5925">MRVYDNGIYRDATAAELAELEAMGQAQPPIPPTEAERLSALEAAMLELMMGGTGDG</sequence>
<protein>
    <submittedName>
        <fullName evidence="1">Uncharacterized protein</fullName>
    </submittedName>
</protein>
<dbReference type="RefSeq" id="WP_158453381.1">
    <property type="nucleotide sequence ID" value="NZ_CP011307.1"/>
</dbReference>
<gene>
    <name evidence="1" type="ORF">IB211_02227c</name>
</gene>
<reference evidence="1 2" key="1">
    <citation type="journal article" date="2015" name="Nat. Commun.">
        <title>Production of butyrate from lysine and the Amadori product fructoselysine by a human gut commensal.</title>
        <authorList>
            <person name="Bui T.P."/>
            <person name="Ritari J."/>
            <person name="Boeren S."/>
            <person name="de Waard P."/>
            <person name="Plugge C.M."/>
            <person name="de Vos W.M."/>
        </authorList>
    </citation>
    <scope>NUCLEOTIDE SEQUENCE [LARGE SCALE GENOMIC DNA]</scope>
    <source>
        <strain evidence="1 2">AF211</strain>
    </source>
</reference>